<dbReference type="SUPFAM" id="SSF53335">
    <property type="entry name" value="S-adenosyl-L-methionine-dependent methyltransferases"/>
    <property type="match status" value="1"/>
</dbReference>
<dbReference type="AlphaFoldDB" id="A0A0F9PI29"/>
<protein>
    <submittedName>
        <fullName evidence="1">Uncharacterized protein</fullName>
    </submittedName>
</protein>
<accession>A0A0F9PI29</accession>
<comment type="caution">
    <text evidence="1">The sequence shown here is derived from an EMBL/GenBank/DDBJ whole genome shotgun (WGS) entry which is preliminary data.</text>
</comment>
<dbReference type="EMBL" id="LAZR01002455">
    <property type="protein sequence ID" value="KKN29819.1"/>
    <property type="molecule type" value="Genomic_DNA"/>
</dbReference>
<proteinExistence type="predicted"/>
<organism evidence="1">
    <name type="scientific">marine sediment metagenome</name>
    <dbReference type="NCBI Taxonomy" id="412755"/>
    <lineage>
        <taxon>unclassified sequences</taxon>
        <taxon>metagenomes</taxon>
        <taxon>ecological metagenomes</taxon>
    </lineage>
</organism>
<name>A0A0F9PI29_9ZZZZ</name>
<reference evidence="1" key="1">
    <citation type="journal article" date="2015" name="Nature">
        <title>Complex archaea that bridge the gap between prokaryotes and eukaryotes.</title>
        <authorList>
            <person name="Spang A."/>
            <person name="Saw J.H."/>
            <person name="Jorgensen S.L."/>
            <person name="Zaremba-Niedzwiedzka K."/>
            <person name="Martijn J."/>
            <person name="Lind A.E."/>
            <person name="van Eijk R."/>
            <person name="Schleper C."/>
            <person name="Guy L."/>
            <person name="Ettema T.J."/>
        </authorList>
    </citation>
    <scope>NUCLEOTIDE SEQUENCE</scope>
</reference>
<sequence>MIFNCAVTAKSFKSEYWIQIFNLLHEDLDLDLLNQKSFPIPFLLQKYRDTLWKHKEKIGKVFLNPDNIKIVGLHRIWEFVQIIASIYHFSDNNLNNKKILSLGAGFEPCLFTLAKLGAEVYASDIYYSPNYWHSDLVKYIYEKPDVFCHYKNYKPDIKYLNLNLKSKKSFAKLDKFDIIYSVSSLEHIYSSFRKKKKLFKLIARHLNNNGILSLTTELIIEYEKKPMYTIYFNKFLRTLNKLIKKYNSRDNIDVIKSSDKEDLRTNAGTIKSRPKSDYFRKIFNILKNLPRDNRRYDFYTIEELLNIIRVLSKLKINLVENIDWNTCTENLVISKYPAKQFRTSISLTFLKE</sequence>
<gene>
    <name evidence="1" type="ORF">LCGC14_0840240</name>
</gene>
<evidence type="ECO:0000313" key="1">
    <source>
        <dbReference type="EMBL" id="KKN29819.1"/>
    </source>
</evidence>
<dbReference type="Gene3D" id="3.40.50.150">
    <property type="entry name" value="Vaccinia Virus protein VP39"/>
    <property type="match status" value="1"/>
</dbReference>
<dbReference type="InterPro" id="IPR029063">
    <property type="entry name" value="SAM-dependent_MTases_sf"/>
</dbReference>